<accession>A0A284RL04</accession>
<proteinExistence type="predicted"/>
<name>A0A284RL04_ARMOS</name>
<dbReference type="OrthoDB" id="10351630at2759"/>
<keyword evidence="2" id="KW-1185">Reference proteome</keyword>
<dbReference type="Proteomes" id="UP000219338">
    <property type="component" value="Unassembled WGS sequence"/>
</dbReference>
<gene>
    <name evidence="1" type="ORF">ARMOST_12821</name>
</gene>
<sequence>MTTPHAAGTAVSITGDLNTYQSHRRCPDVETSVQLVWGLSKDDIKKVFALTAGWRVKKSAMDKYIATLADSKKREPYLYPHFKDICDDIIDRLPELENLPDQLNHRIGPWHGKGDAQLVNGAKRGVRKLDFLCLYSSTLACMKGIRNLWGLTVFPMEVEQSKKRRGNNE</sequence>
<dbReference type="AlphaFoldDB" id="A0A284RL04"/>
<reference evidence="2" key="1">
    <citation type="journal article" date="2017" name="Nat. Ecol. Evol.">
        <title>Genome expansion and lineage-specific genetic innovations in the forest pathogenic fungi Armillaria.</title>
        <authorList>
            <person name="Sipos G."/>
            <person name="Prasanna A.N."/>
            <person name="Walter M.C."/>
            <person name="O'Connor E."/>
            <person name="Balint B."/>
            <person name="Krizsan K."/>
            <person name="Kiss B."/>
            <person name="Hess J."/>
            <person name="Varga T."/>
            <person name="Slot J."/>
            <person name="Riley R."/>
            <person name="Boka B."/>
            <person name="Rigling D."/>
            <person name="Barry K."/>
            <person name="Lee J."/>
            <person name="Mihaltcheva S."/>
            <person name="LaButti K."/>
            <person name="Lipzen A."/>
            <person name="Waldron R."/>
            <person name="Moloney N.M."/>
            <person name="Sperisen C."/>
            <person name="Kredics L."/>
            <person name="Vagvoelgyi C."/>
            <person name="Patrignani A."/>
            <person name="Fitzpatrick D."/>
            <person name="Nagy I."/>
            <person name="Doyle S."/>
            <person name="Anderson J.B."/>
            <person name="Grigoriev I.V."/>
            <person name="Gueldener U."/>
            <person name="Muensterkoetter M."/>
            <person name="Nagy L.G."/>
        </authorList>
    </citation>
    <scope>NUCLEOTIDE SEQUENCE [LARGE SCALE GENOMIC DNA]</scope>
    <source>
        <strain evidence="2">C18/9</strain>
    </source>
</reference>
<dbReference type="EMBL" id="FUEG01000010">
    <property type="protein sequence ID" value="SJL09443.1"/>
    <property type="molecule type" value="Genomic_DNA"/>
</dbReference>
<evidence type="ECO:0000313" key="2">
    <source>
        <dbReference type="Proteomes" id="UP000219338"/>
    </source>
</evidence>
<organism evidence="1 2">
    <name type="scientific">Armillaria ostoyae</name>
    <name type="common">Armillaria root rot fungus</name>
    <dbReference type="NCBI Taxonomy" id="47428"/>
    <lineage>
        <taxon>Eukaryota</taxon>
        <taxon>Fungi</taxon>
        <taxon>Dikarya</taxon>
        <taxon>Basidiomycota</taxon>
        <taxon>Agaricomycotina</taxon>
        <taxon>Agaricomycetes</taxon>
        <taxon>Agaricomycetidae</taxon>
        <taxon>Agaricales</taxon>
        <taxon>Marasmiineae</taxon>
        <taxon>Physalacriaceae</taxon>
        <taxon>Armillaria</taxon>
    </lineage>
</organism>
<evidence type="ECO:0000313" key="1">
    <source>
        <dbReference type="EMBL" id="SJL09443.1"/>
    </source>
</evidence>
<protein>
    <submittedName>
        <fullName evidence="1">Uncharacterized protein</fullName>
    </submittedName>
</protein>